<dbReference type="EMBL" id="CM000767">
    <property type="protein sequence ID" value="EES15770.2"/>
    <property type="molecule type" value="Genomic_DNA"/>
</dbReference>
<evidence type="ECO:0000313" key="2">
    <source>
        <dbReference type="Proteomes" id="UP000000768"/>
    </source>
</evidence>
<dbReference type="Proteomes" id="UP000000768">
    <property type="component" value="Chromosome 8"/>
</dbReference>
<dbReference type="Gramene" id="EES15770">
    <property type="protein sequence ID" value="EES15770"/>
    <property type="gene ID" value="SORBI_3008G061900"/>
</dbReference>
<protein>
    <submittedName>
        <fullName evidence="1">Uncharacterized protein</fullName>
    </submittedName>
</protein>
<accession>C5YT70</accession>
<reference evidence="2" key="2">
    <citation type="journal article" date="2018" name="Plant J.">
        <title>The Sorghum bicolor reference genome: improved assembly, gene annotations, a transcriptome atlas, and signatures of genome organization.</title>
        <authorList>
            <person name="McCormick R.F."/>
            <person name="Truong S.K."/>
            <person name="Sreedasyam A."/>
            <person name="Jenkins J."/>
            <person name="Shu S."/>
            <person name="Sims D."/>
            <person name="Kennedy M."/>
            <person name="Amirebrahimi M."/>
            <person name="Weers B.D."/>
            <person name="McKinley B."/>
            <person name="Mattison A."/>
            <person name="Morishige D.T."/>
            <person name="Grimwood J."/>
            <person name="Schmutz J."/>
            <person name="Mullet J.E."/>
        </authorList>
    </citation>
    <scope>NUCLEOTIDE SEQUENCE [LARGE SCALE GENOMIC DNA]</scope>
    <source>
        <strain evidence="2">cv. BTx623</strain>
    </source>
</reference>
<dbReference type="HOGENOM" id="CLU_001650_8_2_1"/>
<proteinExistence type="predicted"/>
<dbReference type="AlphaFoldDB" id="C5YT70"/>
<name>C5YT70_SORBI</name>
<gene>
    <name evidence="1" type="ORF">SORBI_3008G061900</name>
</gene>
<organism evidence="1 2">
    <name type="scientific">Sorghum bicolor</name>
    <name type="common">Sorghum</name>
    <name type="synonym">Sorghum vulgare</name>
    <dbReference type="NCBI Taxonomy" id="4558"/>
    <lineage>
        <taxon>Eukaryota</taxon>
        <taxon>Viridiplantae</taxon>
        <taxon>Streptophyta</taxon>
        <taxon>Embryophyta</taxon>
        <taxon>Tracheophyta</taxon>
        <taxon>Spermatophyta</taxon>
        <taxon>Magnoliopsida</taxon>
        <taxon>Liliopsida</taxon>
        <taxon>Poales</taxon>
        <taxon>Poaceae</taxon>
        <taxon>PACMAD clade</taxon>
        <taxon>Panicoideae</taxon>
        <taxon>Andropogonodae</taxon>
        <taxon>Andropogoneae</taxon>
        <taxon>Sorghinae</taxon>
        <taxon>Sorghum</taxon>
    </lineage>
</organism>
<sequence>MTTTSTSMPAAAAMEMMQKLPMAVSTCWKWPTLLVLSSTRCAALPKKVRTPVAMTTASISPCFTVEPENTSCPGCLFTGGSDSPVSADWSILTLERVALEQPGVGGDDVAELDADDVTGHEDRRVLLLPPAVPQQLGLGRQPNQAMSAAAAFPALASSM</sequence>
<evidence type="ECO:0000313" key="1">
    <source>
        <dbReference type="EMBL" id="EES15770.2"/>
    </source>
</evidence>
<keyword evidence="2" id="KW-1185">Reference proteome</keyword>
<dbReference type="InParanoid" id="C5YT70"/>
<reference evidence="1 2" key="1">
    <citation type="journal article" date="2009" name="Nature">
        <title>The Sorghum bicolor genome and the diversification of grasses.</title>
        <authorList>
            <person name="Paterson A.H."/>
            <person name="Bowers J.E."/>
            <person name="Bruggmann R."/>
            <person name="Dubchak I."/>
            <person name="Grimwood J."/>
            <person name="Gundlach H."/>
            <person name="Haberer G."/>
            <person name="Hellsten U."/>
            <person name="Mitros T."/>
            <person name="Poliakov A."/>
            <person name="Schmutz J."/>
            <person name="Spannagl M."/>
            <person name="Tang H."/>
            <person name="Wang X."/>
            <person name="Wicker T."/>
            <person name="Bharti A.K."/>
            <person name="Chapman J."/>
            <person name="Feltus F.A."/>
            <person name="Gowik U."/>
            <person name="Grigoriev I.V."/>
            <person name="Lyons E."/>
            <person name="Maher C.A."/>
            <person name="Martis M."/>
            <person name="Narechania A."/>
            <person name="Otillar R.P."/>
            <person name="Penning B.W."/>
            <person name="Salamov A.A."/>
            <person name="Wang Y."/>
            <person name="Zhang L."/>
            <person name="Carpita N.C."/>
            <person name="Freeling M."/>
            <person name="Gingle A.R."/>
            <person name="Hash C.T."/>
            <person name="Keller B."/>
            <person name="Klein P."/>
            <person name="Kresovich S."/>
            <person name="McCann M.C."/>
            <person name="Ming R."/>
            <person name="Peterson D.G."/>
            <person name="Mehboob-ur-Rahman"/>
            <person name="Ware D."/>
            <person name="Westhoff P."/>
            <person name="Mayer K.F."/>
            <person name="Messing J."/>
            <person name="Rokhsar D.S."/>
        </authorList>
    </citation>
    <scope>NUCLEOTIDE SEQUENCE [LARGE SCALE GENOMIC DNA]</scope>
    <source>
        <strain evidence="2">cv. BTx623</strain>
    </source>
</reference>